<dbReference type="EMBL" id="GG658170">
    <property type="protein sequence ID" value="EEO30044.1"/>
    <property type="molecule type" value="Genomic_DNA"/>
</dbReference>
<dbReference type="GeneID" id="77134958"/>
<name>C3XA18_OXAFO</name>
<evidence type="ECO:0000313" key="3">
    <source>
        <dbReference type="Proteomes" id="UP000005089"/>
    </source>
</evidence>
<dbReference type="AlphaFoldDB" id="C3XA18"/>
<sequence>MIQIKKYTGECKKIWDDFVNTSKIPMFMFNRDFIEYHSDRFVDFSLMFFEDGNLVALLPASIHENEVRSHGGLTYGGFITNESMKQKRMNKCFEELIKFLKQNKIERMIYKAIPYIYHNNSAQEDIYSLFLNNANLLKVEPSTTIYLNNRFKVSKSRKGMISRAKKNKIQIIESEEFNSFIELVNGVLKKYHQTQAVHTNKELVYLKSKFPQNIKLFLAMKEEEIVAGTLIFEYEDCVHTQYMSANEIAREVGALDLLIYDLIEKYSQNKLYFDFGISTEKDGQLLNEGLIFQKEGFGGRTTAYSTYELELK</sequence>
<dbReference type="Pfam" id="PF13480">
    <property type="entry name" value="Acetyltransf_6"/>
    <property type="match status" value="1"/>
</dbReference>
<reference evidence="2 3" key="1">
    <citation type="submission" date="2009-02" db="EMBL/GenBank/DDBJ databases">
        <title>The Genome Sequence of Oxalobacter formigenes OXCC13.</title>
        <authorList>
            <consortium name="The Broad Institute Genome Sequencing Platform"/>
            <person name="Ward D."/>
            <person name="Young S.K."/>
            <person name="Kodira C.D."/>
            <person name="Zeng Q."/>
            <person name="Koehrsen M."/>
            <person name="Alvarado L."/>
            <person name="Berlin A."/>
            <person name="Borenstein D."/>
            <person name="Chen Z."/>
            <person name="Engels R."/>
            <person name="Freedman E."/>
            <person name="Gellesch M."/>
            <person name="Goldberg J."/>
            <person name="Griggs A."/>
            <person name="Gujja S."/>
            <person name="Heiman D."/>
            <person name="Hepburn T."/>
            <person name="Howarth C."/>
            <person name="Jen D."/>
            <person name="Larson L."/>
            <person name="Lewis B."/>
            <person name="Mehta T."/>
            <person name="Park D."/>
            <person name="Pearson M."/>
            <person name="Roberts A."/>
            <person name="Saif S."/>
            <person name="Shea T."/>
            <person name="Shenoy N."/>
            <person name="Sisk P."/>
            <person name="Stolte C."/>
            <person name="Sykes S."/>
            <person name="Walk T."/>
            <person name="White J."/>
            <person name="Yandava C."/>
            <person name="Allison M.J."/>
            <person name="Lander E."/>
            <person name="Nusbaum C."/>
            <person name="Galagan J."/>
            <person name="Birren B."/>
        </authorList>
    </citation>
    <scope>NUCLEOTIDE SEQUENCE [LARGE SCALE GENOMIC DNA]</scope>
    <source>
        <strain evidence="2 3">OXCC13</strain>
    </source>
</reference>
<proteinExistence type="predicted"/>
<organism evidence="2 3">
    <name type="scientific">Oxalobacter formigenes OXCC13</name>
    <dbReference type="NCBI Taxonomy" id="556269"/>
    <lineage>
        <taxon>Bacteria</taxon>
        <taxon>Pseudomonadati</taxon>
        <taxon>Pseudomonadota</taxon>
        <taxon>Betaproteobacteria</taxon>
        <taxon>Burkholderiales</taxon>
        <taxon>Oxalobacteraceae</taxon>
        <taxon>Oxalobacter</taxon>
    </lineage>
</organism>
<dbReference type="SUPFAM" id="SSF55729">
    <property type="entry name" value="Acyl-CoA N-acyltransferases (Nat)"/>
    <property type="match status" value="1"/>
</dbReference>
<keyword evidence="3" id="KW-1185">Reference proteome</keyword>
<evidence type="ECO:0000313" key="2">
    <source>
        <dbReference type="EMBL" id="EEO30044.1"/>
    </source>
</evidence>
<protein>
    <recommendedName>
        <fullName evidence="1">BioF2-like acetyltransferase domain-containing protein</fullName>
    </recommendedName>
</protein>
<dbReference type="STRING" id="847.BRW83_1071"/>
<accession>C3XA18</accession>
<dbReference type="RefSeq" id="WP_005880903.1">
    <property type="nucleotide sequence ID" value="NZ_CP019430.1"/>
</dbReference>
<dbReference type="HOGENOM" id="CLU_073603_0_0_4"/>
<dbReference type="Proteomes" id="UP000005089">
    <property type="component" value="Unassembled WGS sequence"/>
</dbReference>
<gene>
    <name evidence="2" type="ORF">OFBG_01072</name>
</gene>
<feature type="domain" description="BioF2-like acetyltransferase" evidence="1">
    <location>
        <begin position="210"/>
        <end position="280"/>
    </location>
</feature>
<dbReference type="Gene3D" id="3.40.630.30">
    <property type="match status" value="1"/>
</dbReference>
<dbReference type="InterPro" id="IPR038740">
    <property type="entry name" value="BioF2-like_GNAT_dom"/>
</dbReference>
<dbReference type="InterPro" id="IPR016181">
    <property type="entry name" value="Acyl_CoA_acyltransferase"/>
</dbReference>
<dbReference type="OrthoDB" id="9808687at2"/>
<evidence type="ECO:0000259" key="1">
    <source>
        <dbReference type="Pfam" id="PF13480"/>
    </source>
</evidence>